<sequence>MDRGYYEGMADSQQSSGSEFEPEEPDEPDDEEEAPAVTGKRKRQDSEEDGDDGEGGPAPKRRRTEPGDEDSDASASQPDLDELIKRFVRGASAWARANDARVRAAYASDGGWEVWLEVELYLWLSEHDPDLGLARQNPYPGQAKRAQRGDLLIGDAITVELKAETARETGEAFAARVASDQGKVDAGQDERPALVVAFACTEEGSAELRTLIVGAPLDAGPVYIHWEATAG</sequence>
<evidence type="ECO:0000313" key="3">
    <source>
        <dbReference type="Proteomes" id="UP001183388"/>
    </source>
</evidence>
<dbReference type="EMBL" id="JAVREN010000071">
    <property type="protein sequence ID" value="MDT0310435.1"/>
    <property type="molecule type" value="Genomic_DNA"/>
</dbReference>
<evidence type="ECO:0000313" key="2">
    <source>
        <dbReference type="EMBL" id="MDT0310435.1"/>
    </source>
</evidence>
<organism evidence="2 3">
    <name type="scientific">Streptomyces boetiae</name>
    <dbReference type="NCBI Taxonomy" id="3075541"/>
    <lineage>
        <taxon>Bacteria</taxon>
        <taxon>Bacillati</taxon>
        <taxon>Actinomycetota</taxon>
        <taxon>Actinomycetes</taxon>
        <taxon>Kitasatosporales</taxon>
        <taxon>Streptomycetaceae</taxon>
        <taxon>Streptomyces</taxon>
    </lineage>
</organism>
<evidence type="ECO:0000256" key="1">
    <source>
        <dbReference type="SAM" id="MobiDB-lite"/>
    </source>
</evidence>
<name>A0ABU2LFR9_9ACTN</name>
<feature type="region of interest" description="Disordered" evidence="1">
    <location>
        <begin position="1"/>
        <end position="80"/>
    </location>
</feature>
<keyword evidence="3" id="KW-1185">Reference proteome</keyword>
<dbReference type="Proteomes" id="UP001183388">
    <property type="component" value="Unassembled WGS sequence"/>
</dbReference>
<dbReference type="RefSeq" id="WP_311633403.1">
    <property type="nucleotide sequence ID" value="NZ_JAVREN010000071.1"/>
</dbReference>
<proteinExistence type="predicted"/>
<comment type="caution">
    <text evidence="2">The sequence shown here is derived from an EMBL/GenBank/DDBJ whole genome shotgun (WGS) entry which is preliminary data.</text>
</comment>
<accession>A0ABU2LFR9</accession>
<protein>
    <submittedName>
        <fullName evidence="2">Uncharacterized protein</fullName>
    </submittedName>
</protein>
<gene>
    <name evidence="2" type="ORF">RM780_26310</name>
</gene>
<feature type="compositionally biased region" description="Acidic residues" evidence="1">
    <location>
        <begin position="20"/>
        <end position="34"/>
    </location>
</feature>
<reference evidence="3" key="1">
    <citation type="submission" date="2023-07" db="EMBL/GenBank/DDBJ databases">
        <title>30 novel species of actinomycetes from the DSMZ collection.</title>
        <authorList>
            <person name="Nouioui I."/>
        </authorList>
    </citation>
    <scope>NUCLEOTIDE SEQUENCE [LARGE SCALE GENOMIC DNA]</scope>
    <source>
        <strain evidence="3">DSM 44917</strain>
    </source>
</reference>